<dbReference type="Proteomes" id="UP001652624">
    <property type="component" value="Chromosome 4"/>
</dbReference>
<evidence type="ECO:0000313" key="3">
    <source>
        <dbReference type="RefSeq" id="XP_060044942.1"/>
    </source>
</evidence>
<feature type="compositionally biased region" description="Basic and acidic residues" evidence="1">
    <location>
        <begin position="90"/>
        <end position="106"/>
    </location>
</feature>
<keyword evidence="2" id="KW-1185">Reference proteome</keyword>
<sequence>MASQDGVEPATRGTELSRCRRPPAYTAETRRLLGGGDALPLQCSPTASQRVLPPKQPAGAPAIHLPPILAARSHLRPASMCQANGAYSREQFKPRATRDLEKEKRRLQNIFATGKDTEEGKRKPPPLQQEEQPPQRDRFQELIQEVQERKEFLADMEALGQGRQYRGIILTEISQVGEATGSWAGLGPLSVDHQVCSQLQLSLTSGAAP</sequence>
<organism evidence="2 3">
    <name type="scientific">Erinaceus europaeus</name>
    <name type="common">Western European hedgehog</name>
    <dbReference type="NCBI Taxonomy" id="9365"/>
    <lineage>
        <taxon>Eukaryota</taxon>
        <taxon>Metazoa</taxon>
        <taxon>Chordata</taxon>
        <taxon>Craniata</taxon>
        <taxon>Vertebrata</taxon>
        <taxon>Euteleostomi</taxon>
        <taxon>Mammalia</taxon>
        <taxon>Eutheria</taxon>
        <taxon>Laurasiatheria</taxon>
        <taxon>Eulipotyphla</taxon>
        <taxon>Erinaceidae</taxon>
        <taxon>Erinaceinae</taxon>
        <taxon>Erinaceus</taxon>
    </lineage>
</organism>
<dbReference type="PANTHER" id="PTHR28348">
    <property type="entry name" value="UPF0193 PROTEIN EVG1"/>
    <property type="match status" value="1"/>
</dbReference>
<gene>
    <name evidence="3" type="primary">C4H22orf23</name>
</gene>
<accession>A0ABM3X7Y9</accession>
<evidence type="ECO:0000313" key="2">
    <source>
        <dbReference type="Proteomes" id="UP001652624"/>
    </source>
</evidence>
<feature type="region of interest" description="Disordered" evidence="1">
    <location>
        <begin position="86"/>
        <end position="137"/>
    </location>
</feature>
<name>A0ABM3X7Y9_ERIEU</name>
<dbReference type="GeneID" id="103110222"/>
<reference evidence="3" key="1">
    <citation type="submission" date="2025-08" db="UniProtKB">
        <authorList>
            <consortium name="RefSeq"/>
        </authorList>
    </citation>
    <scope>IDENTIFICATION</scope>
</reference>
<dbReference type="InterPro" id="IPR007914">
    <property type="entry name" value="UPF0193"/>
</dbReference>
<evidence type="ECO:0000256" key="1">
    <source>
        <dbReference type="SAM" id="MobiDB-lite"/>
    </source>
</evidence>
<dbReference type="RefSeq" id="XP_060044942.1">
    <property type="nucleotide sequence ID" value="XM_060188959.1"/>
</dbReference>
<dbReference type="PANTHER" id="PTHR28348:SF1">
    <property type="entry name" value="UPF0193 PROTEIN EVG1"/>
    <property type="match status" value="1"/>
</dbReference>
<feature type="region of interest" description="Disordered" evidence="1">
    <location>
        <begin position="1"/>
        <end position="23"/>
    </location>
</feature>
<dbReference type="Pfam" id="PF05250">
    <property type="entry name" value="UPF0193"/>
    <property type="match status" value="1"/>
</dbReference>
<protein>
    <submittedName>
        <fullName evidence="3">UPF0193 protein EVG1 isoform X4</fullName>
    </submittedName>
</protein>
<proteinExistence type="predicted"/>